<reference evidence="4" key="2">
    <citation type="submission" date="2022-01" db="EMBL/GenBank/DDBJ databases">
        <authorList>
            <person name="Yamashiro T."/>
            <person name="Shiraishi A."/>
            <person name="Satake H."/>
            <person name="Nakayama K."/>
        </authorList>
    </citation>
    <scope>NUCLEOTIDE SEQUENCE</scope>
</reference>
<dbReference type="SMART" id="SM00343">
    <property type="entry name" value="ZnF_C2HC"/>
    <property type="match status" value="1"/>
</dbReference>
<dbReference type="Gene3D" id="4.10.60.10">
    <property type="entry name" value="Zinc finger, CCHC-type"/>
    <property type="match status" value="1"/>
</dbReference>
<organism evidence="4 5">
    <name type="scientific">Tanacetum coccineum</name>
    <dbReference type="NCBI Taxonomy" id="301880"/>
    <lineage>
        <taxon>Eukaryota</taxon>
        <taxon>Viridiplantae</taxon>
        <taxon>Streptophyta</taxon>
        <taxon>Embryophyta</taxon>
        <taxon>Tracheophyta</taxon>
        <taxon>Spermatophyta</taxon>
        <taxon>Magnoliopsida</taxon>
        <taxon>eudicotyledons</taxon>
        <taxon>Gunneridae</taxon>
        <taxon>Pentapetalae</taxon>
        <taxon>asterids</taxon>
        <taxon>campanulids</taxon>
        <taxon>Asterales</taxon>
        <taxon>Asteraceae</taxon>
        <taxon>Asteroideae</taxon>
        <taxon>Anthemideae</taxon>
        <taxon>Anthemidinae</taxon>
        <taxon>Tanacetum</taxon>
    </lineage>
</organism>
<proteinExistence type="predicted"/>
<gene>
    <name evidence="4" type="ORF">Tco_1030957</name>
</gene>
<dbReference type="SUPFAM" id="SSF57756">
    <property type="entry name" value="Retrovirus zinc finger-like domains"/>
    <property type="match status" value="1"/>
</dbReference>
<dbReference type="InterPro" id="IPR001878">
    <property type="entry name" value="Znf_CCHC"/>
</dbReference>
<evidence type="ECO:0000259" key="3">
    <source>
        <dbReference type="PROSITE" id="PS50158"/>
    </source>
</evidence>
<accession>A0ABQ5G7N8</accession>
<dbReference type="Pfam" id="PF00098">
    <property type="entry name" value="zf-CCHC"/>
    <property type="match status" value="1"/>
</dbReference>
<feature type="compositionally biased region" description="Polar residues" evidence="2">
    <location>
        <begin position="98"/>
        <end position="107"/>
    </location>
</feature>
<dbReference type="Proteomes" id="UP001151760">
    <property type="component" value="Unassembled WGS sequence"/>
</dbReference>
<protein>
    <submittedName>
        <fullName evidence="4">Retrovirus-related pol polyprotein from transposon TNT 1-94</fullName>
    </submittedName>
</protein>
<evidence type="ECO:0000313" key="4">
    <source>
        <dbReference type="EMBL" id="GJT71671.1"/>
    </source>
</evidence>
<keyword evidence="1" id="KW-0862">Zinc</keyword>
<dbReference type="InterPro" id="IPR036875">
    <property type="entry name" value="Znf_CCHC_sf"/>
</dbReference>
<comment type="caution">
    <text evidence="4">The sequence shown here is derived from an EMBL/GenBank/DDBJ whole genome shotgun (WGS) entry which is preliminary data.</text>
</comment>
<dbReference type="EMBL" id="BQNB010018186">
    <property type="protein sequence ID" value="GJT71671.1"/>
    <property type="molecule type" value="Genomic_DNA"/>
</dbReference>
<evidence type="ECO:0000313" key="5">
    <source>
        <dbReference type="Proteomes" id="UP001151760"/>
    </source>
</evidence>
<keyword evidence="5" id="KW-1185">Reference proteome</keyword>
<sequence length="775" mass="87169">MLRAFPVSLTGAEVFLFYNGLDVPTRQILDLKGAIPSKTAADAKIAIQEMAKYSQKWHNGTSSRTRIIETSNGLAAIQAQLNNLKREIKKETGPGFDQRNNGNSSYPDQRPSLEESLTKFMAESAKRHEENSNIIKEIRASTDAAIRNQGALIKTMEIQVRHMGKVLDKDEGKSHAKTLIDIPVFVGSFSIISGFTIFADDDMTKDVVLGMKDLAETMIWKLHNAMGKYVGCSLEDIPRLDTSKSNTYTLKTTSFKRRSTIKPKVPNVRHTYHLCAALTFKSKTVKFALTQQLLNHIKHGLLIWPTIEENGVTGIKKYAELSATKKIQADCDLKATNIILQGLPSDVYSLERECKLYDAFNKFAHIKGESLHQYYLIFTQLINDMNIYKMKLEQFQVNTKFLNSLPPEWSKFVTDVKLVRDLHTTNFDQLNAYLKQHELHANEVRIMRERNQDSLALVANHQMTPSYFNTYQSSYNNLQFQKQFSPSQSPQYGSIYPTQHYSTTYPTTPLAITYPSAPYPNAYSSTVHQDACPQPQSIPQIEYTVSIVNQKTHLAEFPQIDSGIAVLLRNSSNPSQQATIHDGRVTVQPVQGRQSSITASTSGTRANILGIGGNNSGQQRVVKCFNCEGEGHMARQCPKPERKRDATWFRVKVLLVEAQGFSKVLNEEELAFLVEPGVIEGPITQTVITHNATYQADDLDAYDSDCDEISTAKEVLMDNLSSYGSDVLFEVPHSKNTHNDMLNQSVQEMSYSEQTHLVNYPENEITSDSNIIPYS</sequence>
<evidence type="ECO:0000256" key="1">
    <source>
        <dbReference type="PROSITE-ProRule" id="PRU00047"/>
    </source>
</evidence>
<name>A0ABQ5G7N8_9ASTR</name>
<reference evidence="4" key="1">
    <citation type="journal article" date="2022" name="Int. J. Mol. Sci.">
        <title>Draft Genome of Tanacetum Coccineum: Genomic Comparison of Closely Related Tanacetum-Family Plants.</title>
        <authorList>
            <person name="Yamashiro T."/>
            <person name="Shiraishi A."/>
            <person name="Nakayama K."/>
            <person name="Satake H."/>
        </authorList>
    </citation>
    <scope>NUCLEOTIDE SEQUENCE</scope>
</reference>
<evidence type="ECO:0000256" key="2">
    <source>
        <dbReference type="SAM" id="MobiDB-lite"/>
    </source>
</evidence>
<feature type="region of interest" description="Disordered" evidence="2">
    <location>
        <begin position="91"/>
        <end position="111"/>
    </location>
</feature>
<keyword evidence="1" id="KW-0863">Zinc-finger</keyword>
<dbReference type="PROSITE" id="PS50158">
    <property type="entry name" value="ZF_CCHC"/>
    <property type="match status" value="1"/>
</dbReference>
<feature type="domain" description="CCHC-type" evidence="3">
    <location>
        <begin position="623"/>
        <end position="639"/>
    </location>
</feature>
<keyword evidence="1" id="KW-0479">Metal-binding</keyword>